<accession>A0ACC7MDK3</accession>
<comment type="caution">
    <text evidence="1">The sequence shown here is derived from an EMBL/GenBank/DDBJ whole genome shotgun (WGS) entry which is preliminary data.</text>
</comment>
<gene>
    <name evidence="1" type="ORF">QPK29_019915</name>
</gene>
<reference evidence="1" key="1">
    <citation type="submission" date="2024-11" db="EMBL/GenBank/DDBJ databases">
        <title>Description of Massilia orientalis sp. nov., isolated from rhizosphere soil of Ageratina adenophora.</title>
        <authorList>
            <person name="Wang Y."/>
        </authorList>
    </citation>
    <scope>NUCLEOTIDE SEQUENCE</scope>
    <source>
        <strain evidence="1">YIM B02787</strain>
    </source>
</reference>
<evidence type="ECO:0000313" key="1">
    <source>
        <dbReference type="EMBL" id="MFJ1469984.1"/>
    </source>
</evidence>
<protein>
    <submittedName>
        <fullName evidence="1">PEP-CTERM sorting domain-containing protein</fullName>
    </submittedName>
</protein>
<proteinExistence type="predicted"/>
<dbReference type="EMBL" id="JASNRB020000012">
    <property type="protein sequence ID" value="MFJ1469984.1"/>
    <property type="molecule type" value="Genomic_DNA"/>
</dbReference>
<sequence>MLLDNVSMQAAVPEPSTLSLMLGGVGLAAFLARRRQTKA</sequence>
<name>A0ACC7MDK3_9BURK</name>
<keyword evidence="2" id="KW-1185">Reference proteome</keyword>
<organism evidence="1 2">
    <name type="scientific">Massilia orientalis</name>
    <dbReference type="NCBI Taxonomy" id="3050128"/>
    <lineage>
        <taxon>Bacteria</taxon>
        <taxon>Pseudomonadati</taxon>
        <taxon>Pseudomonadota</taxon>
        <taxon>Betaproteobacteria</taxon>
        <taxon>Burkholderiales</taxon>
        <taxon>Oxalobacteraceae</taxon>
        <taxon>Telluria group</taxon>
        <taxon>Massilia</taxon>
    </lineage>
</organism>
<dbReference type="Proteomes" id="UP001168096">
    <property type="component" value="Unassembled WGS sequence"/>
</dbReference>
<evidence type="ECO:0000313" key="2">
    <source>
        <dbReference type="Proteomes" id="UP001168096"/>
    </source>
</evidence>